<proteinExistence type="predicted"/>
<dbReference type="GeneID" id="94423897"/>
<feature type="compositionally biased region" description="Polar residues" evidence="1">
    <location>
        <begin position="217"/>
        <end position="227"/>
    </location>
</feature>
<protein>
    <submittedName>
        <fullName evidence="3">Transmembrane protein</fullName>
    </submittedName>
</protein>
<keyword evidence="3" id="KW-0472">Membrane</keyword>
<comment type="caution">
    <text evidence="3">The sequence shown here is derived from an EMBL/GenBank/DDBJ whole genome shotgun (WGS) entry which is preliminary data.</text>
</comment>
<feature type="chain" id="PRO_5012135065" evidence="2">
    <location>
        <begin position="36"/>
        <end position="366"/>
    </location>
</feature>
<dbReference type="EMBL" id="MIGC01000184">
    <property type="protein sequence ID" value="PHJ25685.1"/>
    <property type="molecule type" value="Genomic_DNA"/>
</dbReference>
<organism evidence="3 4">
    <name type="scientific">Cystoisospora suis</name>
    <dbReference type="NCBI Taxonomy" id="483139"/>
    <lineage>
        <taxon>Eukaryota</taxon>
        <taxon>Sar</taxon>
        <taxon>Alveolata</taxon>
        <taxon>Apicomplexa</taxon>
        <taxon>Conoidasida</taxon>
        <taxon>Coccidia</taxon>
        <taxon>Eucoccidiorida</taxon>
        <taxon>Eimeriorina</taxon>
        <taxon>Sarcocystidae</taxon>
        <taxon>Cystoisospora</taxon>
    </lineage>
</organism>
<feature type="signal peptide" evidence="2">
    <location>
        <begin position="1"/>
        <end position="35"/>
    </location>
</feature>
<sequence length="366" mass="39508">MGGPQFAQGRRQPGWFFLSVVFAFTSVFRHLPCSAEKTLVYNVRFAILSSNSEPASGMLGQVVLKQMPPVKQVAAPLAQEYLSFTGPIPTESGQSEPAIEADWLSFNGGTFSAALQEANKQTAHSLKEHPQGIFPLFALHLSLAKESDSSMNGVAPPPLDVSAPLSLLRQHEGPFLTSCEGAPFVLTLHLSPSLVPFSASIHQHPQMDRRVPEEGPSTLSSGLSSAPLQRETPHRLISNCSLSPAQASAKGKSVPSPPKTEPPVPLLEVVLPPSSAGTGVPHFPAYFPAERAYHNAHGIQHTETSEEETPPQPSFWRKYWWLIVAALAMVTLMGGDAGQTQQSEQVPRRPGTGGNARPREATDRRR</sequence>
<dbReference type="AlphaFoldDB" id="A0A2C6LG55"/>
<name>A0A2C6LG55_9APIC</name>
<dbReference type="VEuPathDB" id="ToxoDB:CSUI_000452"/>
<accession>A0A2C6LG55</accession>
<gene>
    <name evidence="3" type="ORF">CSUI_000452</name>
</gene>
<dbReference type="Proteomes" id="UP000221165">
    <property type="component" value="Unassembled WGS sequence"/>
</dbReference>
<reference evidence="3 4" key="1">
    <citation type="journal article" date="2017" name="Int. J. Parasitol.">
        <title>The genome of the protozoan parasite Cystoisospora suis and a reverse vaccinology approach to identify vaccine candidates.</title>
        <authorList>
            <person name="Palmieri N."/>
            <person name="Shrestha A."/>
            <person name="Ruttkowski B."/>
            <person name="Beck T."/>
            <person name="Vogl C."/>
            <person name="Tomley F."/>
            <person name="Blake D.P."/>
            <person name="Joachim A."/>
        </authorList>
    </citation>
    <scope>NUCLEOTIDE SEQUENCE [LARGE SCALE GENOMIC DNA]</scope>
    <source>
        <strain evidence="3 4">Wien I</strain>
    </source>
</reference>
<evidence type="ECO:0000313" key="4">
    <source>
        <dbReference type="Proteomes" id="UP000221165"/>
    </source>
</evidence>
<keyword evidence="4" id="KW-1185">Reference proteome</keyword>
<dbReference type="OrthoDB" id="330487at2759"/>
<evidence type="ECO:0000256" key="2">
    <source>
        <dbReference type="SAM" id="SignalP"/>
    </source>
</evidence>
<feature type="region of interest" description="Disordered" evidence="1">
    <location>
        <begin position="336"/>
        <end position="366"/>
    </location>
</feature>
<feature type="region of interest" description="Disordered" evidence="1">
    <location>
        <begin position="203"/>
        <end position="230"/>
    </location>
</feature>
<evidence type="ECO:0000313" key="3">
    <source>
        <dbReference type="EMBL" id="PHJ25685.1"/>
    </source>
</evidence>
<feature type="compositionally biased region" description="Basic and acidic residues" evidence="1">
    <location>
        <begin position="357"/>
        <end position="366"/>
    </location>
</feature>
<evidence type="ECO:0000256" key="1">
    <source>
        <dbReference type="SAM" id="MobiDB-lite"/>
    </source>
</evidence>
<dbReference type="RefSeq" id="XP_067927331.1">
    <property type="nucleotide sequence ID" value="XM_068060686.1"/>
</dbReference>
<keyword evidence="2" id="KW-0732">Signal</keyword>
<keyword evidence="3" id="KW-0812">Transmembrane</keyword>